<protein>
    <submittedName>
        <fullName evidence="1">Uncharacterized protein</fullName>
    </submittedName>
</protein>
<dbReference type="EMBL" id="UINC01085515">
    <property type="protein sequence ID" value="SVC33144.1"/>
    <property type="molecule type" value="Genomic_DNA"/>
</dbReference>
<name>A0A382L8A6_9ZZZZ</name>
<sequence length="325" mass="37233">MAILCLNETKAQMRSVVAALFERWHDNIAHQQFTLLNGKRKKKSDDCTVYTLPATVWELEQFMADKSTNTHKWFDDKGRVDLHCFENDWAVYASQKNTRMFMDVAGLESVYSNLDFHYSPKSIHPNEHAKNNFFAWFDFCGNPSEERLEIITDRRNFVNNSVVFATFTCAWRKTETVQPDILDLATDMAGDEALCVVATDAVEAYINENTSNKVKCVVSMEYQAQKTPMMLLGFTNSRAELEAVRRMPFGPCLRYRLNRDTPAAQPSVIKELTTENKVALENDLRSKKFGGPRELAEKYSITTQKVGATLTWLHRKEGHQAGGYR</sequence>
<gene>
    <name evidence="1" type="ORF">METZ01_LOCUS285998</name>
</gene>
<reference evidence="1" key="1">
    <citation type="submission" date="2018-05" db="EMBL/GenBank/DDBJ databases">
        <authorList>
            <person name="Lanie J.A."/>
            <person name="Ng W.-L."/>
            <person name="Kazmierczak K.M."/>
            <person name="Andrzejewski T.M."/>
            <person name="Davidsen T.M."/>
            <person name="Wayne K.J."/>
            <person name="Tettelin H."/>
            <person name="Glass J.I."/>
            <person name="Rusch D."/>
            <person name="Podicherti R."/>
            <person name="Tsui H.-C.T."/>
            <person name="Winkler M.E."/>
        </authorList>
    </citation>
    <scope>NUCLEOTIDE SEQUENCE</scope>
</reference>
<evidence type="ECO:0000313" key="1">
    <source>
        <dbReference type="EMBL" id="SVC33144.1"/>
    </source>
</evidence>
<proteinExistence type="predicted"/>
<accession>A0A382L8A6</accession>
<organism evidence="1">
    <name type="scientific">marine metagenome</name>
    <dbReference type="NCBI Taxonomy" id="408172"/>
    <lineage>
        <taxon>unclassified sequences</taxon>
        <taxon>metagenomes</taxon>
        <taxon>ecological metagenomes</taxon>
    </lineage>
</organism>
<dbReference type="AlphaFoldDB" id="A0A382L8A6"/>